<protein>
    <submittedName>
        <fullName evidence="1">Uncharacterized protein</fullName>
    </submittedName>
</protein>
<dbReference type="AlphaFoldDB" id="A0A2U9IBH0"/>
<proteinExistence type="predicted"/>
<evidence type="ECO:0000313" key="2">
    <source>
        <dbReference type="Proteomes" id="UP000248044"/>
    </source>
</evidence>
<organism evidence="1 2">
    <name type="scientific">Acidianus brierleyi</name>
    <dbReference type="NCBI Taxonomy" id="41673"/>
    <lineage>
        <taxon>Archaea</taxon>
        <taxon>Thermoproteota</taxon>
        <taxon>Thermoprotei</taxon>
        <taxon>Sulfolobales</taxon>
        <taxon>Sulfolobaceae</taxon>
        <taxon>Acidianus</taxon>
    </lineage>
</organism>
<gene>
    <name evidence="1" type="ORF">DFR85_00775</name>
</gene>
<accession>A0A2U9IBH0</accession>
<dbReference type="EMBL" id="CP029289">
    <property type="protein sequence ID" value="AWR93355.1"/>
    <property type="molecule type" value="Genomic_DNA"/>
</dbReference>
<reference evidence="1 2" key="1">
    <citation type="submission" date="2018-05" db="EMBL/GenBank/DDBJ databases">
        <title>Complete Genome Sequences of Extremely Thermoacidophilic, Metal-Mobilizing Type-Strain Members of the Archaeal Family Sulfolobaceae: Acidianus brierleyi DSM-1651T, Acidianus sulfidivorans DSM-18786T, Metallosphaera hakonensis DSM-7519T, and Metallosphaera prunae DSM-10039T.</title>
        <authorList>
            <person name="Counts J.A."/>
            <person name="Kelly R.M."/>
        </authorList>
    </citation>
    <scope>NUCLEOTIDE SEQUENCE [LARGE SCALE GENOMIC DNA]</scope>
    <source>
        <strain evidence="1 2">DSM 1651</strain>
    </source>
</reference>
<sequence length="136" mass="16150">MWREEMNEYGPRIIAIPNTIYEKYKNYTVVVAVLPTITKGEIIEKLRNSMSVTVCDYIECYPLLFGGIFVFLDDKVLTRYEFEGYVRIDQQKYDEFNINDFVREKCYTFEKETLCFTKSKCNNCIPIDNVGLRFII</sequence>
<dbReference type="KEGG" id="abri:DFR85_00775"/>
<name>A0A2U9IBH0_9CREN</name>
<dbReference type="Proteomes" id="UP000248044">
    <property type="component" value="Chromosome"/>
</dbReference>
<evidence type="ECO:0000313" key="1">
    <source>
        <dbReference type="EMBL" id="AWR93355.1"/>
    </source>
</evidence>
<keyword evidence="2" id="KW-1185">Reference proteome</keyword>